<dbReference type="CTD" id="152206"/>
<dbReference type="PANTHER" id="PTHR31935">
    <property type="entry name" value="COILED-COIL DOMAIN-CONTAINING PROTEIN 13"/>
    <property type="match status" value="1"/>
</dbReference>
<proteinExistence type="predicted"/>
<feature type="coiled-coil region" evidence="1">
    <location>
        <begin position="200"/>
        <end position="234"/>
    </location>
</feature>
<dbReference type="Proteomes" id="UP001190640">
    <property type="component" value="Chromosome 11"/>
</dbReference>
<dbReference type="RefSeq" id="XP_054847590.1">
    <property type="nucleotide sequence ID" value="XM_054991615.1"/>
</dbReference>
<dbReference type="InterPro" id="IPR038929">
    <property type="entry name" value="CCDC13"/>
</dbReference>
<feature type="compositionally biased region" description="Polar residues" evidence="2">
    <location>
        <begin position="276"/>
        <end position="286"/>
    </location>
</feature>
<dbReference type="GO" id="GO:0031122">
    <property type="term" value="P:cytoplasmic microtubule organization"/>
    <property type="evidence" value="ECO:0007669"/>
    <property type="project" value="TreeGrafter"/>
</dbReference>
<dbReference type="GO" id="GO:1905515">
    <property type="term" value="P:non-motile cilium assembly"/>
    <property type="evidence" value="ECO:0007669"/>
    <property type="project" value="TreeGrafter"/>
</dbReference>
<evidence type="ECO:0000256" key="2">
    <source>
        <dbReference type="SAM" id="MobiDB-lite"/>
    </source>
</evidence>
<dbReference type="PANTHER" id="PTHR31935:SF1">
    <property type="entry name" value="COILED-COIL DOMAIN-CONTAINING PROTEIN 13"/>
    <property type="match status" value="1"/>
</dbReference>
<feature type="compositionally biased region" description="Basic and acidic residues" evidence="2">
    <location>
        <begin position="397"/>
        <end position="407"/>
    </location>
</feature>
<keyword evidence="1" id="KW-0175">Coiled coil</keyword>
<keyword evidence="3" id="KW-1185">Reference proteome</keyword>
<evidence type="ECO:0000256" key="1">
    <source>
        <dbReference type="SAM" id="Coils"/>
    </source>
</evidence>
<feature type="compositionally biased region" description="Basic and acidic residues" evidence="2">
    <location>
        <begin position="30"/>
        <end position="48"/>
    </location>
</feature>
<feature type="compositionally biased region" description="Basic and acidic residues" evidence="2">
    <location>
        <begin position="179"/>
        <end position="193"/>
    </location>
</feature>
<dbReference type="GO" id="GO:0034451">
    <property type="term" value="C:centriolar satellite"/>
    <property type="evidence" value="ECO:0007669"/>
    <property type="project" value="TreeGrafter"/>
</dbReference>
<feature type="region of interest" description="Disordered" evidence="2">
    <location>
        <begin position="397"/>
        <end position="416"/>
    </location>
</feature>
<gene>
    <name evidence="4" type="primary">CCDC13</name>
</gene>
<feature type="region of interest" description="Disordered" evidence="2">
    <location>
        <begin position="176"/>
        <end position="197"/>
    </location>
</feature>
<dbReference type="GeneID" id="129337703"/>
<protein>
    <submittedName>
        <fullName evidence="4">Coiled-coil domain-containing protein 13</fullName>
    </submittedName>
</protein>
<feature type="region of interest" description="Disordered" evidence="2">
    <location>
        <begin position="21"/>
        <end position="48"/>
    </location>
</feature>
<feature type="region of interest" description="Disordered" evidence="2">
    <location>
        <begin position="274"/>
        <end position="303"/>
    </location>
</feature>
<feature type="region of interest" description="Disordered" evidence="2">
    <location>
        <begin position="592"/>
        <end position="629"/>
    </location>
</feature>
<sequence length="700" mass="79451">MESDEQVNENLKMQFKTLQEQQQKRMQNLMEKKKEKQQSLTQCDKDGPNEIFGVRDDLALSTLVAEEDFSKRLLEDENEQLQQQLRETLDENGRLYKLLKERDFEIKQLQKKIEEERLALMGTGGLTGDIAASKIVQLAKQNRHLTAEAEKEKTKVKQLNNRIKELEKELHLSVARLQSHGDKDSQPLRKTEEGPLSPEMKAMQEKLSAANMKMSEYRNQLQTTKQELKVAQKLLVSEVGEEVSVQNLMANPGSWRGRAQQILILQGKVRELESQLGHSKSGTSLSRGDEDTFSLMDPGKTSAQRNLQRIRSLEKEKKEALEKLTSEHSALQKDHEEVRKKLDASKARNQVLSGEVKTLKQQISTLLDKGKHDNELIDALMSQQKEMQTILKNLSQQEERNKERHQNLDVQGQKQSGTIEQLRQMLAEREAQVRELEETVGQLMLQHRLHQPEEGSSDSASTLSAESLEEEIFTAASRKGDCIGRNTSAQIVSHMGHTLVDSAATSFPASISPGRPVGPDDLDAKPLKVQIVEYKALCHAAEAERDRLVEMVGVLQKRVDESSAKVWETEKKLQEQQRKGIALEQQLERLRTESAKNNSTPKPPSKGKAGQSLGSTKFSLNVDDKKDPPSAQLLEVPLESQIEALSTRLAVQMDENADLKLALENMVKRKEEDFRMYQETMARVKEIFLQALRQQKQNQS</sequence>
<evidence type="ECO:0000313" key="4">
    <source>
        <dbReference type="RefSeq" id="XP_054847590.1"/>
    </source>
</evidence>
<reference evidence="4" key="1">
    <citation type="submission" date="2025-08" db="UniProtKB">
        <authorList>
            <consortium name="RefSeq"/>
        </authorList>
    </citation>
    <scope>IDENTIFICATION</scope>
    <source>
        <tissue evidence="4">Blood</tissue>
    </source>
</reference>
<accession>A0AA97K0H9</accession>
<organism evidence="3 4">
    <name type="scientific">Eublepharis macularius</name>
    <name type="common">Leopard gecko</name>
    <name type="synonym">Cyrtodactylus macularius</name>
    <dbReference type="NCBI Taxonomy" id="481883"/>
    <lineage>
        <taxon>Eukaryota</taxon>
        <taxon>Metazoa</taxon>
        <taxon>Chordata</taxon>
        <taxon>Craniata</taxon>
        <taxon>Vertebrata</taxon>
        <taxon>Euteleostomi</taxon>
        <taxon>Lepidosauria</taxon>
        <taxon>Squamata</taxon>
        <taxon>Bifurcata</taxon>
        <taxon>Gekkota</taxon>
        <taxon>Eublepharidae</taxon>
        <taxon>Eublepharinae</taxon>
        <taxon>Eublepharis</taxon>
    </lineage>
</organism>
<dbReference type="KEGG" id="emc:129337703"/>
<evidence type="ECO:0000313" key="3">
    <source>
        <dbReference type="Proteomes" id="UP001190640"/>
    </source>
</evidence>
<dbReference type="AlphaFoldDB" id="A0AA97K0H9"/>
<name>A0AA97K0H9_EUBMA</name>